<accession>A0A2H3KNZ0</accession>
<dbReference type="OrthoDB" id="143889at2"/>
<evidence type="ECO:0000313" key="4">
    <source>
        <dbReference type="Proteomes" id="UP000220922"/>
    </source>
</evidence>
<keyword evidence="2" id="KW-0472">Membrane</keyword>
<comment type="caution">
    <text evidence="3">The sequence shown here is derived from an EMBL/GenBank/DDBJ whole genome shotgun (WGS) entry which is preliminary data.</text>
</comment>
<evidence type="ECO:0000256" key="2">
    <source>
        <dbReference type="SAM" id="Phobius"/>
    </source>
</evidence>
<keyword evidence="2" id="KW-0812">Transmembrane</keyword>
<dbReference type="AlphaFoldDB" id="A0A2H3KNZ0"/>
<keyword evidence="4" id="KW-1185">Reference proteome</keyword>
<dbReference type="Proteomes" id="UP000220922">
    <property type="component" value="Unassembled WGS sequence"/>
</dbReference>
<organism evidence="3 4">
    <name type="scientific">Candidatus Chloroploca asiatica</name>
    <dbReference type="NCBI Taxonomy" id="1506545"/>
    <lineage>
        <taxon>Bacteria</taxon>
        <taxon>Bacillati</taxon>
        <taxon>Chloroflexota</taxon>
        <taxon>Chloroflexia</taxon>
        <taxon>Chloroflexales</taxon>
        <taxon>Chloroflexineae</taxon>
        <taxon>Oscillochloridaceae</taxon>
        <taxon>Candidatus Chloroploca</taxon>
    </lineage>
</organism>
<evidence type="ECO:0000313" key="3">
    <source>
        <dbReference type="EMBL" id="PDV99842.1"/>
    </source>
</evidence>
<feature type="region of interest" description="Disordered" evidence="1">
    <location>
        <begin position="122"/>
        <end position="237"/>
    </location>
</feature>
<sequence>MTRHPQPSDAFLIDVASDGQPFLVETLTSVGYQVTLLTHDQVPFHPLVEMAALVVVGSAGGDTNVLISYRHFHHHPPLIIVDPDQVRLAVGFEPLSPGPHPLATLPALLRQHRGLPELEPALFAGVGGDAPRSEEFVGPEAPSAPAEVVAEAPPTSTEVAEEDAEAPPTPAGVAEVDDGEPLVGPGSEAPPVSEEDPRASWEHQPRQSPFRSPLEEALGTYGKPTASSPVTPDEGAEEERSGPVLWVWLLFLLGVVMLVVFVVGNLIARQDPLAGQTPVATAVPTLPTSMAEATVPPLPLEPSMTVNPPTRVVPPTPTSVSAMAQIEIAIVAVTPSQPQVGENVNILVQVRNVGTRPINQPFWVDLYIAPVLPPALAVAWPEIAEYGSTWRVDRLAPGEVRDLNTLNADPERSNFLAFSIAQEYEIYALADTFDELSTDPSFDQGDLLPLAMITVNVVENVSTQP</sequence>
<evidence type="ECO:0000256" key="1">
    <source>
        <dbReference type="SAM" id="MobiDB-lite"/>
    </source>
</evidence>
<name>A0A2H3KNZ0_9CHLR</name>
<feature type="compositionally biased region" description="Basic and acidic residues" evidence="1">
    <location>
        <begin position="195"/>
        <end position="205"/>
    </location>
</feature>
<proteinExistence type="predicted"/>
<dbReference type="EMBL" id="LYXE01000063">
    <property type="protein sequence ID" value="PDV99842.1"/>
    <property type="molecule type" value="Genomic_DNA"/>
</dbReference>
<dbReference type="Gene3D" id="2.60.40.10">
    <property type="entry name" value="Immunoglobulins"/>
    <property type="match status" value="1"/>
</dbReference>
<feature type="compositionally biased region" description="Low complexity" evidence="1">
    <location>
        <begin position="138"/>
        <end position="154"/>
    </location>
</feature>
<dbReference type="InterPro" id="IPR013783">
    <property type="entry name" value="Ig-like_fold"/>
</dbReference>
<reference evidence="3 4" key="1">
    <citation type="submission" date="2016-05" db="EMBL/GenBank/DDBJ databases">
        <authorList>
            <person name="Lavstsen T."/>
            <person name="Jespersen J.S."/>
        </authorList>
    </citation>
    <scope>NUCLEOTIDE SEQUENCE [LARGE SCALE GENOMIC DNA]</scope>
    <source>
        <strain evidence="3 4">B7-9</strain>
    </source>
</reference>
<keyword evidence="2" id="KW-1133">Transmembrane helix</keyword>
<protein>
    <recommendedName>
        <fullName evidence="5">DUF11 domain-containing protein</fullName>
    </recommendedName>
</protein>
<gene>
    <name evidence="3" type="ORF">A9Q02_01115</name>
</gene>
<evidence type="ECO:0008006" key="5">
    <source>
        <dbReference type="Google" id="ProtNLM"/>
    </source>
</evidence>
<feature type="transmembrane region" description="Helical" evidence="2">
    <location>
        <begin position="245"/>
        <end position="268"/>
    </location>
</feature>
<dbReference type="RefSeq" id="WP_097651607.1">
    <property type="nucleotide sequence ID" value="NZ_LYXE01000063.1"/>
</dbReference>